<keyword evidence="2" id="KW-0479">Metal-binding</keyword>
<dbReference type="GO" id="GO:0004076">
    <property type="term" value="F:biotin synthase activity"/>
    <property type="evidence" value="ECO:0007669"/>
    <property type="project" value="UniProtKB-EC"/>
</dbReference>
<keyword evidence="2" id="KW-0408">Iron</keyword>
<sequence>MVAGGRELLFKERQAEIFANGANSIVIGNYLTTQGRGVQQDLEMLASLHLEVAKKVK</sequence>
<dbReference type="GO" id="GO:0051539">
    <property type="term" value="F:4 iron, 4 sulfur cluster binding"/>
    <property type="evidence" value="ECO:0007669"/>
    <property type="project" value="UniProtKB-KW"/>
</dbReference>
<dbReference type="EMBL" id="FPHH01000038">
    <property type="protein sequence ID" value="SFV56199.1"/>
    <property type="molecule type" value="Genomic_DNA"/>
</dbReference>
<dbReference type="Gene3D" id="3.20.20.70">
    <property type="entry name" value="Aldolase class I"/>
    <property type="match status" value="1"/>
</dbReference>
<name>A0A1W1BRN0_9ZZZZ</name>
<evidence type="ECO:0000256" key="2">
    <source>
        <dbReference type="ARBA" id="ARBA00022485"/>
    </source>
</evidence>
<reference evidence="4" key="1">
    <citation type="submission" date="2016-10" db="EMBL/GenBank/DDBJ databases">
        <authorList>
            <person name="de Groot N.N."/>
        </authorList>
    </citation>
    <scope>NUCLEOTIDE SEQUENCE</scope>
</reference>
<organism evidence="4">
    <name type="scientific">hydrothermal vent metagenome</name>
    <dbReference type="NCBI Taxonomy" id="652676"/>
    <lineage>
        <taxon>unclassified sequences</taxon>
        <taxon>metagenomes</taxon>
        <taxon>ecological metagenomes</taxon>
    </lineage>
</organism>
<keyword evidence="2" id="KW-0004">4Fe-4S</keyword>
<proteinExistence type="predicted"/>
<evidence type="ECO:0000259" key="3">
    <source>
        <dbReference type="Pfam" id="PF06968"/>
    </source>
</evidence>
<gene>
    <name evidence="4" type="ORF">MNB_SM-5-1230</name>
</gene>
<keyword evidence="4" id="KW-0808">Transferase</keyword>
<accession>A0A1W1BRN0</accession>
<protein>
    <submittedName>
        <fullName evidence="4">Biotin synthase</fullName>
        <ecNumber evidence="4">2.8.1.6</ecNumber>
    </submittedName>
</protein>
<dbReference type="InterPro" id="IPR013785">
    <property type="entry name" value="Aldolase_TIM"/>
</dbReference>
<comment type="cofactor">
    <cofactor evidence="1">
        <name>[4Fe-4S] cluster</name>
        <dbReference type="ChEBI" id="CHEBI:49883"/>
    </cofactor>
</comment>
<dbReference type="AlphaFoldDB" id="A0A1W1BRN0"/>
<feature type="domain" description="Biotin and thiamin synthesis-associated" evidence="3">
    <location>
        <begin position="1"/>
        <end position="50"/>
    </location>
</feature>
<dbReference type="Pfam" id="PF06968">
    <property type="entry name" value="BATS"/>
    <property type="match status" value="1"/>
</dbReference>
<keyword evidence="2" id="KW-0411">Iron-sulfur</keyword>
<evidence type="ECO:0000256" key="1">
    <source>
        <dbReference type="ARBA" id="ARBA00001966"/>
    </source>
</evidence>
<dbReference type="EC" id="2.8.1.6" evidence="4"/>
<dbReference type="InterPro" id="IPR010722">
    <property type="entry name" value="BATS_dom"/>
</dbReference>
<evidence type="ECO:0000313" key="4">
    <source>
        <dbReference type="EMBL" id="SFV56199.1"/>
    </source>
</evidence>